<keyword evidence="2" id="KW-1185">Reference proteome</keyword>
<proteinExistence type="predicted"/>
<dbReference type="EMBL" id="VORT01000007">
    <property type="protein sequence ID" value="TXD72768.1"/>
    <property type="molecule type" value="Genomic_DNA"/>
</dbReference>
<dbReference type="NCBIfam" id="NF041200">
    <property type="entry name" value="mob_BfmA_Nterm"/>
    <property type="match status" value="1"/>
</dbReference>
<protein>
    <submittedName>
        <fullName evidence="1">Uncharacterized protein</fullName>
    </submittedName>
</protein>
<reference evidence="1 2" key="1">
    <citation type="submission" date="2019-08" db="EMBL/GenBank/DDBJ databases">
        <title>Genome of Aequorivita antarctica SW49 (type strain).</title>
        <authorList>
            <person name="Bowman J.P."/>
        </authorList>
    </citation>
    <scope>NUCLEOTIDE SEQUENCE [LARGE SCALE GENOMIC DNA]</scope>
    <source>
        <strain evidence="1 2">SW49</strain>
    </source>
</reference>
<gene>
    <name evidence="1" type="ORF">ESU54_11145</name>
</gene>
<accession>A0A5C6YYG5</accession>
<dbReference type="AlphaFoldDB" id="A0A5C6YYG5"/>
<comment type="caution">
    <text evidence="1">The sequence shown here is derived from an EMBL/GenBank/DDBJ whole genome shotgun (WGS) entry which is preliminary data.</text>
</comment>
<organism evidence="1 2">
    <name type="scientific">Aequorivita antarctica</name>
    <dbReference type="NCBI Taxonomy" id="153266"/>
    <lineage>
        <taxon>Bacteria</taxon>
        <taxon>Pseudomonadati</taxon>
        <taxon>Bacteroidota</taxon>
        <taxon>Flavobacteriia</taxon>
        <taxon>Flavobacteriales</taxon>
        <taxon>Flavobacteriaceae</taxon>
        <taxon>Aequorivita</taxon>
    </lineage>
</organism>
<name>A0A5C6YYG5_9FLAO</name>
<sequence>MDRGYERERFESISIKRSVAKKFKKYCRTLSRSQSMTLLIMLDFFRDNGISPVESLGPNLMASEVRILKRINAVIAIMRDMEKTQTKPTAAMILSLFEESAPNEKPLILEKKLTEEKPLKYRERQDEN</sequence>
<dbReference type="OrthoDB" id="1441069at2"/>
<evidence type="ECO:0000313" key="1">
    <source>
        <dbReference type="EMBL" id="TXD72768.1"/>
    </source>
</evidence>
<evidence type="ECO:0000313" key="2">
    <source>
        <dbReference type="Proteomes" id="UP000321497"/>
    </source>
</evidence>
<dbReference type="Proteomes" id="UP000321497">
    <property type="component" value="Unassembled WGS sequence"/>
</dbReference>
<dbReference type="InterPro" id="IPR048012">
    <property type="entry name" value="BfmA-like_N"/>
</dbReference>